<sequence length="259" mass="27046">MKTHMTIDAYLRNAGIKPATTAARRSSIPAKTGPDPVFSENLAAAISPVPENAVGSTGKPAGLTLSDYRRQAVPPATARFFQKSTLMNGSPRPGGPKGFGDAVAASRGKHVISDSASDGGGVEADAGGPPQTDSRALIADSIKDAARKYNLPAKLIESVIQAESSFRVDAVSPAGAQGLMQLMPGTAKELGVDDPFDVRQNIDGGAGYLRRMMDRFGGDVKLALAAYNAGPGTVEKYNGNVPYRETQNYIERVLKGISA</sequence>
<dbReference type="CDD" id="cd00254">
    <property type="entry name" value="LT-like"/>
    <property type="match status" value="1"/>
</dbReference>
<feature type="region of interest" description="Disordered" evidence="2">
    <location>
        <begin position="112"/>
        <end position="134"/>
    </location>
</feature>
<evidence type="ECO:0000256" key="1">
    <source>
        <dbReference type="ARBA" id="ARBA00007734"/>
    </source>
</evidence>
<dbReference type="InterPro" id="IPR023346">
    <property type="entry name" value="Lysozyme-like_dom_sf"/>
</dbReference>
<keyword evidence="5" id="KW-1185">Reference proteome</keyword>
<evidence type="ECO:0000259" key="3">
    <source>
        <dbReference type="Pfam" id="PF01464"/>
    </source>
</evidence>
<dbReference type="Gene3D" id="1.10.530.10">
    <property type="match status" value="1"/>
</dbReference>
<evidence type="ECO:0000256" key="2">
    <source>
        <dbReference type="SAM" id="MobiDB-lite"/>
    </source>
</evidence>
<dbReference type="KEGG" id="dalk:DSCA_58930"/>
<name>A0A5K7YVC7_9BACT</name>
<evidence type="ECO:0000313" key="5">
    <source>
        <dbReference type="Proteomes" id="UP000427906"/>
    </source>
</evidence>
<dbReference type="AlphaFoldDB" id="A0A5K7YVC7"/>
<dbReference type="SUPFAM" id="SSF53955">
    <property type="entry name" value="Lysozyme-like"/>
    <property type="match status" value="1"/>
</dbReference>
<proteinExistence type="inferred from homology"/>
<dbReference type="Pfam" id="PF01464">
    <property type="entry name" value="SLT"/>
    <property type="match status" value="1"/>
</dbReference>
<dbReference type="PANTHER" id="PTHR37423">
    <property type="entry name" value="SOLUBLE LYTIC MUREIN TRANSGLYCOSYLASE-RELATED"/>
    <property type="match status" value="1"/>
</dbReference>
<reference evidence="4 5" key="1">
    <citation type="submission" date="2019-11" db="EMBL/GenBank/DDBJ databases">
        <title>Comparative genomics of hydrocarbon-degrading Desulfosarcina strains.</title>
        <authorList>
            <person name="Watanabe M."/>
            <person name="Kojima H."/>
            <person name="Fukui M."/>
        </authorList>
    </citation>
    <scope>NUCLEOTIDE SEQUENCE [LARGE SCALE GENOMIC DNA]</scope>
    <source>
        <strain evidence="4 5">PL12</strain>
    </source>
</reference>
<comment type="similarity">
    <text evidence="1">Belongs to the transglycosylase Slt family.</text>
</comment>
<feature type="domain" description="Transglycosylase SLT" evidence="3">
    <location>
        <begin position="141"/>
        <end position="249"/>
    </location>
</feature>
<protein>
    <recommendedName>
        <fullName evidence="3">Transglycosylase SLT domain-containing protein</fullName>
    </recommendedName>
</protein>
<evidence type="ECO:0000313" key="4">
    <source>
        <dbReference type="EMBL" id="BBO71963.1"/>
    </source>
</evidence>
<accession>A0A5K7YVC7</accession>
<organism evidence="4 5">
    <name type="scientific">Desulfosarcina alkanivorans</name>
    <dbReference type="NCBI Taxonomy" id="571177"/>
    <lineage>
        <taxon>Bacteria</taxon>
        <taxon>Pseudomonadati</taxon>
        <taxon>Thermodesulfobacteriota</taxon>
        <taxon>Desulfobacteria</taxon>
        <taxon>Desulfobacterales</taxon>
        <taxon>Desulfosarcinaceae</taxon>
        <taxon>Desulfosarcina</taxon>
    </lineage>
</organism>
<dbReference type="RefSeq" id="WP_197904687.1">
    <property type="nucleotide sequence ID" value="NZ_AP021874.1"/>
</dbReference>
<dbReference type="InterPro" id="IPR008258">
    <property type="entry name" value="Transglycosylase_SLT_dom_1"/>
</dbReference>
<dbReference type="EMBL" id="AP021874">
    <property type="protein sequence ID" value="BBO71963.1"/>
    <property type="molecule type" value="Genomic_DNA"/>
</dbReference>
<dbReference type="PANTHER" id="PTHR37423:SF2">
    <property type="entry name" value="MEMBRANE-BOUND LYTIC MUREIN TRANSGLYCOSYLASE C"/>
    <property type="match status" value="1"/>
</dbReference>
<gene>
    <name evidence="4" type="ORF">DSCA_58930</name>
</gene>
<dbReference type="Proteomes" id="UP000427906">
    <property type="component" value="Chromosome"/>
</dbReference>